<reference evidence="2" key="2">
    <citation type="submission" date="2015-01" db="EMBL/GenBank/DDBJ databases">
        <title>Evolutionary Origins and Diversification of the Mycorrhizal Mutualists.</title>
        <authorList>
            <consortium name="DOE Joint Genome Institute"/>
            <consortium name="Mycorrhizal Genomics Consortium"/>
            <person name="Kohler A."/>
            <person name="Kuo A."/>
            <person name="Nagy L.G."/>
            <person name="Floudas D."/>
            <person name="Copeland A."/>
            <person name="Barry K.W."/>
            <person name="Cichocki N."/>
            <person name="Veneault-Fourrey C."/>
            <person name="LaButti K."/>
            <person name="Lindquist E.A."/>
            <person name="Lipzen A."/>
            <person name="Lundell T."/>
            <person name="Morin E."/>
            <person name="Murat C."/>
            <person name="Riley R."/>
            <person name="Ohm R."/>
            <person name="Sun H."/>
            <person name="Tunlid A."/>
            <person name="Henrissat B."/>
            <person name="Grigoriev I.V."/>
            <person name="Hibbett D.S."/>
            <person name="Martin F."/>
        </authorList>
    </citation>
    <scope>NUCLEOTIDE SEQUENCE [LARGE SCALE GENOMIC DNA]</scope>
    <source>
        <strain evidence="2">Foug A</strain>
    </source>
</reference>
<feature type="non-terminal residue" evidence="1">
    <location>
        <position position="78"/>
    </location>
</feature>
<keyword evidence="2" id="KW-1185">Reference proteome</keyword>
<evidence type="ECO:0000313" key="1">
    <source>
        <dbReference type="EMBL" id="KIM58119.1"/>
    </source>
</evidence>
<accession>A0A0C3DPK8</accession>
<dbReference type="AlphaFoldDB" id="A0A0C3DPK8"/>
<organism evidence="1 2">
    <name type="scientific">Scleroderma citrinum Foug A</name>
    <dbReference type="NCBI Taxonomy" id="1036808"/>
    <lineage>
        <taxon>Eukaryota</taxon>
        <taxon>Fungi</taxon>
        <taxon>Dikarya</taxon>
        <taxon>Basidiomycota</taxon>
        <taxon>Agaricomycotina</taxon>
        <taxon>Agaricomycetes</taxon>
        <taxon>Agaricomycetidae</taxon>
        <taxon>Boletales</taxon>
        <taxon>Sclerodermatineae</taxon>
        <taxon>Sclerodermataceae</taxon>
        <taxon>Scleroderma</taxon>
    </lineage>
</organism>
<protein>
    <submittedName>
        <fullName evidence="1">Uncharacterized protein</fullName>
    </submittedName>
</protein>
<evidence type="ECO:0000313" key="2">
    <source>
        <dbReference type="Proteomes" id="UP000053989"/>
    </source>
</evidence>
<dbReference type="Proteomes" id="UP000053989">
    <property type="component" value="Unassembled WGS sequence"/>
</dbReference>
<name>A0A0C3DPK8_9AGAM</name>
<dbReference type="EMBL" id="KN822090">
    <property type="protein sequence ID" value="KIM58119.1"/>
    <property type="molecule type" value="Genomic_DNA"/>
</dbReference>
<reference evidence="1 2" key="1">
    <citation type="submission" date="2014-04" db="EMBL/GenBank/DDBJ databases">
        <authorList>
            <consortium name="DOE Joint Genome Institute"/>
            <person name="Kuo A."/>
            <person name="Kohler A."/>
            <person name="Nagy L.G."/>
            <person name="Floudas D."/>
            <person name="Copeland A."/>
            <person name="Barry K.W."/>
            <person name="Cichocki N."/>
            <person name="Veneault-Fourrey C."/>
            <person name="LaButti K."/>
            <person name="Lindquist E.A."/>
            <person name="Lipzen A."/>
            <person name="Lundell T."/>
            <person name="Morin E."/>
            <person name="Murat C."/>
            <person name="Sun H."/>
            <person name="Tunlid A."/>
            <person name="Henrissat B."/>
            <person name="Grigoriev I.V."/>
            <person name="Hibbett D.S."/>
            <person name="Martin F."/>
            <person name="Nordberg H.P."/>
            <person name="Cantor M.N."/>
            <person name="Hua S.X."/>
        </authorList>
    </citation>
    <scope>NUCLEOTIDE SEQUENCE [LARGE SCALE GENOMIC DNA]</scope>
    <source>
        <strain evidence="1 2">Foug A</strain>
    </source>
</reference>
<gene>
    <name evidence="1" type="ORF">SCLCIDRAFT_1218873</name>
</gene>
<proteinExistence type="predicted"/>
<sequence>MVWLPTVFDEGIIWSRYFPNGRFALPSSSIVSGHARRSPSKCGSLTVFRWGPADAESRLYAKSYSLLGARNATEPRSR</sequence>
<dbReference type="HOGENOM" id="CLU_2628725_0_0_1"/>
<dbReference type="InParanoid" id="A0A0C3DPK8"/>